<dbReference type="CDD" id="cd11060">
    <property type="entry name" value="CYP57A1-like"/>
    <property type="match status" value="1"/>
</dbReference>
<evidence type="ECO:0000256" key="4">
    <source>
        <dbReference type="ARBA" id="ARBA00022723"/>
    </source>
</evidence>
<keyword evidence="3 6" id="KW-0349">Heme</keyword>
<dbReference type="PANTHER" id="PTHR24305:SF166">
    <property type="entry name" value="CYTOCHROME P450 12A4, MITOCHONDRIAL-RELATED"/>
    <property type="match status" value="1"/>
</dbReference>
<proteinExistence type="inferred from homology"/>
<reference evidence="9 10" key="1">
    <citation type="submission" date="2019-12" db="EMBL/GenBank/DDBJ databases">
        <title>Draft genome sequence of the ascomycete Xylaria multiplex DSM 110363.</title>
        <authorList>
            <person name="Buettner E."/>
            <person name="Kellner H."/>
        </authorList>
    </citation>
    <scope>NUCLEOTIDE SEQUENCE [LARGE SCALE GENOMIC DNA]</scope>
    <source>
        <strain evidence="9 10">DSM 110363</strain>
    </source>
</reference>
<dbReference type="InterPro" id="IPR036396">
    <property type="entry name" value="Cyt_P450_sf"/>
</dbReference>
<name>A0A7C8MYF3_9PEZI</name>
<evidence type="ECO:0000313" key="9">
    <source>
        <dbReference type="EMBL" id="KAF2963896.1"/>
    </source>
</evidence>
<dbReference type="PRINTS" id="PR00463">
    <property type="entry name" value="EP450I"/>
</dbReference>
<dbReference type="PRINTS" id="PR00385">
    <property type="entry name" value="P450"/>
</dbReference>
<dbReference type="AlphaFoldDB" id="A0A7C8MYF3"/>
<dbReference type="InterPro" id="IPR017972">
    <property type="entry name" value="Cyt_P450_CS"/>
</dbReference>
<evidence type="ECO:0000256" key="1">
    <source>
        <dbReference type="ARBA" id="ARBA00001971"/>
    </source>
</evidence>
<dbReference type="InterPro" id="IPR001128">
    <property type="entry name" value="Cyt_P450"/>
</dbReference>
<keyword evidence="8" id="KW-0812">Transmembrane</keyword>
<evidence type="ECO:0000256" key="2">
    <source>
        <dbReference type="ARBA" id="ARBA00010617"/>
    </source>
</evidence>
<comment type="caution">
    <text evidence="9">The sequence shown here is derived from an EMBL/GenBank/DDBJ whole genome shotgun (WGS) entry which is preliminary data.</text>
</comment>
<accession>A0A7C8MYF3</accession>
<dbReference type="InParanoid" id="A0A7C8MYF3"/>
<keyword evidence="7" id="KW-0503">Monooxygenase</keyword>
<keyword evidence="10" id="KW-1185">Reference proteome</keyword>
<evidence type="ECO:0008006" key="11">
    <source>
        <dbReference type="Google" id="ProtNLM"/>
    </source>
</evidence>
<dbReference type="SUPFAM" id="SSF48264">
    <property type="entry name" value="Cytochrome P450"/>
    <property type="match status" value="1"/>
</dbReference>
<feature type="transmembrane region" description="Helical" evidence="8">
    <location>
        <begin position="20"/>
        <end position="40"/>
    </location>
</feature>
<evidence type="ECO:0000256" key="7">
    <source>
        <dbReference type="RuleBase" id="RU000461"/>
    </source>
</evidence>
<dbReference type="GO" id="GO:0004497">
    <property type="term" value="F:monooxygenase activity"/>
    <property type="evidence" value="ECO:0007669"/>
    <property type="project" value="UniProtKB-KW"/>
</dbReference>
<dbReference type="InterPro" id="IPR050121">
    <property type="entry name" value="Cytochrome_P450_monoxygenase"/>
</dbReference>
<dbReference type="PROSITE" id="PS00086">
    <property type="entry name" value="CYTOCHROME_P450"/>
    <property type="match status" value="1"/>
</dbReference>
<dbReference type="Proteomes" id="UP000481858">
    <property type="component" value="Unassembled WGS sequence"/>
</dbReference>
<comment type="cofactor">
    <cofactor evidence="1 6">
        <name>heme</name>
        <dbReference type="ChEBI" id="CHEBI:30413"/>
    </cofactor>
</comment>
<evidence type="ECO:0000256" key="5">
    <source>
        <dbReference type="ARBA" id="ARBA00023004"/>
    </source>
</evidence>
<keyword evidence="4 6" id="KW-0479">Metal-binding</keyword>
<dbReference type="Gene3D" id="1.10.630.10">
    <property type="entry name" value="Cytochrome P450"/>
    <property type="match status" value="1"/>
</dbReference>
<dbReference type="InterPro" id="IPR002401">
    <property type="entry name" value="Cyt_P450_E_grp-I"/>
</dbReference>
<dbReference type="Pfam" id="PF00067">
    <property type="entry name" value="p450"/>
    <property type="match status" value="1"/>
</dbReference>
<gene>
    <name evidence="9" type="ORF">GQX73_g9664</name>
</gene>
<evidence type="ECO:0000256" key="3">
    <source>
        <dbReference type="ARBA" id="ARBA00022617"/>
    </source>
</evidence>
<dbReference type="PANTHER" id="PTHR24305">
    <property type="entry name" value="CYTOCHROME P450"/>
    <property type="match status" value="1"/>
</dbReference>
<evidence type="ECO:0000256" key="6">
    <source>
        <dbReference type="PIRSR" id="PIRSR602401-1"/>
    </source>
</evidence>
<dbReference type="GO" id="GO:0020037">
    <property type="term" value="F:heme binding"/>
    <property type="evidence" value="ECO:0007669"/>
    <property type="project" value="InterPro"/>
</dbReference>
<dbReference type="GO" id="GO:0005506">
    <property type="term" value="F:iron ion binding"/>
    <property type="evidence" value="ECO:0007669"/>
    <property type="project" value="InterPro"/>
</dbReference>
<keyword evidence="7" id="KW-0560">Oxidoreductase</keyword>
<dbReference type="OrthoDB" id="3934656at2759"/>
<keyword evidence="8" id="KW-1133">Transmembrane helix</keyword>
<sequence>MSLYHDVVGSSFPFATLSHLKLVVGIIPLTVISLALYRLYFHPLRKVPGPFLARITELWRSTHYFRGTWFIDIVELHRKYGPVVRISPNEVSVVSPDLTKTIYSHHKGTVKTDWYNVWSTMGGGVEQTGIFHSTDPKEHGFLRKRVSTVYSLSSIISLEPKVQGVMNSLWEKLDEFEQKKEPVNISLWASYFAYDVVGTLCLSKPMGFISAGGDHTGLVDSIHWSFYWLSNIGFLPFKSRLLFNPVSRVLDRIFRLRIAGNLGAFMDFAGDKVSERMKGPRAGMSDMLDHFLDMKDRQGQPAGIMEVYAEMGNVLAAGADTTSVGIKAVLGPLLRDPLRYRRLQAELDEVYKNFGAGAGQPIFYSILKDLPYLDACIKEGCRLHPSIVYQLPRKSPSGGVELEGFFIGPSSTISMSPLAQNRSKAIFGDDANEWKPERWIVGELNTEDQIRYMDKNLATFGYGSRTCIGRNLANVEMTKFVAEILTRYDVELLNPAQPWSIFSQWFAEINNMMVRLHKRGEKTPQN</sequence>
<evidence type="ECO:0000313" key="10">
    <source>
        <dbReference type="Proteomes" id="UP000481858"/>
    </source>
</evidence>
<feature type="binding site" description="axial binding residue" evidence="6">
    <location>
        <position position="467"/>
    </location>
    <ligand>
        <name>heme</name>
        <dbReference type="ChEBI" id="CHEBI:30413"/>
    </ligand>
    <ligandPart>
        <name>Fe</name>
        <dbReference type="ChEBI" id="CHEBI:18248"/>
    </ligandPart>
</feature>
<evidence type="ECO:0000256" key="8">
    <source>
        <dbReference type="SAM" id="Phobius"/>
    </source>
</evidence>
<protein>
    <recommendedName>
        <fullName evidence="11">Cytochrome P450</fullName>
    </recommendedName>
</protein>
<keyword evidence="5 6" id="KW-0408">Iron</keyword>
<dbReference type="GO" id="GO:0016705">
    <property type="term" value="F:oxidoreductase activity, acting on paired donors, with incorporation or reduction of molecular oxygen"/>
    <property type="evidence" value="ECO:0007669"/>
    <property type="project" value="InterPro"/>
</dbReference>
<comment type="similarity">
    <text evidence="2 7">Belongs to the cytochrome P450 family.</text>
</comment>
<dbReference type="EMBL" id="WUBL01000175">
    <property type="protein sequence ID" value="KAF2963896.1"/>
    <property type="molecule type" value="Genomic_DNA"/>
</dbReference>
<organism evidence="9 10">
    <name type="scientific">Xylaria multiplex</name>
    <dbReference type="NCBI Taxonomy" id="323545"/>
    <lineage>
        <taxon>Eukaryota</taxon>
        <taxon>Fungi</taxon>
        <taxon>Dikarya</taxon>
        <taxon>Ascomycota</taxon>
        <taxon>Pezizomycotina</taxon>
        <taxon>Sordariomycetes</taxon>
        <taxon>Xylariomycetidae</taxon>
        <taxon>Xylariales</taxon>
        <taxon>Xylariaceae</taxon>
        <taxon>Xylaria</taxon>
    </lineage>
</organism>
<keyword evidence="8" id="KW-0472">Membrane</keyword>